<protein>
    <recommendedName>
        <fullName evidence="8">Phosphate transport system permease protein PstA</fullName>
    </recommendedName>
</protein>
<evidence type="ECO:0000256" key="3">
    <source>
        <dbReference type="ARBA" id="ARBA00022448"/>
    </source>
</evidence>
<feature type="transmembrane region" description="Helical" evidence="8">
    <location>
        <begin position="190"/>
        <end position="211"/>
    </location>
</feature>
<name>A0A1H4FJF7_9BACI</name>
<evidence type="ECO:0000256" key="7">
    <source>
        <dbReference type="ARBA" id="ARBA00023136"/>
    </source>
</evidence>
<feature type="transmembrane region" description="Helical" evidence="8">
    <location>
        <begin position="21"/>
        <end position="46"/>
    </location>
</feature>
<evidence type="ECO:0000256" key="4">
    <source>
        <dbReference type="ARBA" id="ARBA00022475"/>
    </source>
</evidence>
<dbReference type="EMBL" id="FNQR01000011">
    <property type="protein sequence ID" value="SEA97271.1"/>
    <property type="molecule type" value="Genomic_DNA"/>
</dbReference>
<keyword evidence="7 8" id="KW-0472">Membrane</keyword>
<evidence type="ECO:0000256" key="1">
    <source>
        <dbReference type="ARBA" id="ARBA00004651"/>
    </source>
</evidence>
<evidence type="ECO:0000256" key="2">
    <source>
        <dbReference type="ARBA" id="ARBA00007069"/>
    </source>
</evidence>
<keyword evidence="6 8" id="KW-1133">Transmembrane helix</keyword>
<evidence type="ECO:0000313" key="10">
    <source>
        <dbReference type="EMBL" id="SEA97271.1"/>
    </source>
</evidence>
<dbReference type="CDD" id="cd06261">
    <property type="entry name" value="TM_PBP2"/>
    <property type="match status" value="1"/>
</dbReference>
<feature type="transmembrane region" description="Helical" evidence="8">
    <location>
        <begin position="71"/>
        <end position="100"/>
    </location>
</feature>
<dbReference type="GO" id="GO:0035435">
    <property type="term" value="P:phosphate ion transmembrane transport"/>
    <property type="evidence" value="ECO:0007669"/>
    <property type="project" value="InterPro"/>
</dbReference>
<reference evidence="10 11" key="1">
    <citation type="submission" date="2016-10" db="EMBL/GenBank/DDBJ databases">
        <authorList>
            <person name="de Groot N.N."/>
        </authorList>
    </citation>
    <scope>NUCLEOTIDE SEQUENCE [LARGE SCALE GENOMIC DNA]</scope>
    <source>
        <strain evidence="10 11">CCM7597</strain>
    </source>
</reference>
<dbReference type="Gene3D" id="1.10.3720.10">
    <property type="entry name" value="MetI-like"/>
    <property type="match status" value="1"/>
</dbReference>
<dbReference type="PANTHER" id="PTHR43470">
    <property type="entry name" value="PHOSPHATE TRANSPORT SYSTEM PERMEASE PROTEIN PSTA-RELATED"/>
    <property type="match status" value="1"/>
</dbReference>
<feature type="transmembrane region" description="Helical" evidence="8">
    <location>
        <begin position="120"/>
        <end position="140"/>
    </location>
</feature>
<dbReference type="PANTHER" id="PTHR43470:SF5">
    <property type="entry name" value="PHOSPHATE TRANSPORT SYSTEM PERMEASE PROTEIN PSTA"/>
    <property type="match status" value="1"/>
</dbReference>
<dbReference type="Proteomes" id="UP000198584">
    <property type="component" value="Unassembled WGS sequence"/>
</dbReference>
<comment type="subcellular location">
    <subcellularLocation>
        <location evidence="1 8">Cell membrane</location>
        <topology evidence="1 8">Multi-pass membrane protein</topology>
    </subcellularLocation>
</comment>
<dbReference type="NCBIfam" id="TIGR00974">
    <property type="entry name" value="3a0107s02c"/>
    <property type="match status" value="1"/>
</dbReference>
<proteinExistence type="inferred from homology"/>
<feature type="transmembrane region" description="Helical" evidence="8">
    <location>
        <begin position="259"/>
        <end position="284"/>
    </location>
</feature>
<keyword evidence="3" id="KW-0813">Transport</keyword>
<dbReference type="SUPFAM" id="SSF161098">
    <property type="entry name" value="MetI-like"/>
    <property type="match status" value="1"/>
</dbReference>
<dbReference type="InterPro" id="IPR005672">
    <property type="entry name" value="Phosphate_PstA"/>
</dbReference>
<gene>
    <name evidence="10" type="ORF">SAMN05421743_111150</name>
</gene>
<accession>A0A1H4FJF7</accession>
<dbReference type="AlphaFoldDB" id="A0A1H4FJF7"/>
<evidence type="ECO:0000256" key="5">
    <source>
        <dbReference type="ARBA" id="ARBA00022692"/>
    </source>
</evidence>
<keyword evidence="11" id="KW-1185">Reference proteome</keyword>
<dbReference type="Pfam" id="PF00528">
    <property type="entry name" value="BPD_transp_1"/>
    <property type="match status" value="1"/>
</dbReference>
<dbReference type="PROSITE" id="PS50928">
    <property type="entry name" value="ABC_TM1"/>
    <property type="match status" value="1"/>
</dbReference>
<dbReference type="InterPro" id="IPR035906">
    <property type="entry name" value="MetI-like_sf"/>
</dbReference>
<evidence type="ECO:0000259" key="9">
    <source>
        <dbReference type="PROSITE" id="PS50928"/>
    </source>
</evidence>
<dbReference type="InterPro" id="IPR000515">
    <property type="entry name" value="MetI-like"/>
</dbReference>
<feature type="domain" description="ABC transmembrane type-1" evidence="9">
    <location>
        <begin position="75"/>
        <end position="280"/>
    </location>
</feature>
<dbReference type="GO" id="GO:0005886">
    <property type="term" value="C:plasma membrane"/>
    <property type="evidence" value="ECO:0007669"/>
    <property type="project" value="UniProtKB-SubCell"/>
</dbReference>
<feature type="transmembrane region" description="Helical" evidence="8">
    <location>
        <begin position="146"/>
        <end position="169"/>
    </location>
</feature>
<dbReference type="GO" id="GO:0005315">
    <property type="term" value="F:phosphate transmembrane transporter activity"/>
    <property type="evidence" value="ECO:0007669"/>
    <property type="project" value="InterPro"/>
</dbReference>
<dbReference type="STRING" id="571932.SAMN05421743_111150"/>
<keyword evidence="4 8" id="KW-1003">Cell membrane</keyword>
<dbReference type="RefSeq" id="WP_093045585.1">
    <property type="nucleotide sequence ID" value="NZ_FNQR01000011.1"/>
</dbReference>
<organism evidence="10 11">
    <name type="scientific">Thalassobacillus cyri</name>
    <dbReference type="NCBI Taxonomy" id="571932"/>
    <lineage>
        <taxon>Bacteria</taxon>
        <taxon>Bacillati</taxon>
        <taxon>Bacillota</taxon>
        <taxon>Bacilli</taxon>
        <taxon>Bacillales</taxon>
        <taxon>Bacillaceae</taxon>
        <taxon>Thalassobacillus</taxon>
    </lineage>
</organism>
<keyword evidence="5 8" id="KW-0812">Transmembrane</keyword>
<comment type="similarity">
    <text evidence="2 8">Belongs to the binding-protein-dependent transport system permease family. CysTW subfamily.</text>
</comment>
<dbReference type="OrthoDB" id="9807065at2"/>
<evidence type="ECO:0000256" key="8">
    <source>
        <dbReference type="RuleBase" id="RU363043"/>
    </source>
</evidence>
<evidence type="ECO:0000313" key="11">
    <source>
        <dbReference type="Proteomes" id="UP000198584"/>
    </source>
</evidence>
<sequence length="292" mass="31891">MSGIDEKNNLKRIRGRVILNNVLKGLFFVSTTIGLIFLALLLYRILTQGIGYLNSDFITSFPAPYPEEAGIFAGLIGSIMMIAIVAPVAITLGVGTAIFLEEYAYKNRWTKFIQINIQNLAGVPSIVYGLLGLTFFVYMLRLGYTLLAGGLTMALLVLPVIVVAAQEAIRSVPSDIKEASYGMGASKWQTIRRVILPAAIPGILTGTILALSRAIGETAPLIIVGAATALYTLPDSLLSKYTVMPIQIFNWTGRPQEEWQFVAAAGILVLLIVLLFMNAVAVFIRNKFQKRY</sequence>
<evidence type="ECO:0000256" key="6">
    <source>
        <dbReference type="ARBA" id="ARBA00022989"/>
    </source>
</evidence>